<dbReference type="NCBIfam" id="TIGR00177">
    <property type="entry name" value="molyb_syn"/>
    <property type="match status" value="1"/>
</dbReference>
<dbReference type="PANTHER" id="PTHR13939">
    <property type="entry name" value="NICOTINAMIDE-NUCLEOTIDE AMIDOHYDROLASE PNCC"/>
    <property type="match status" value="1"/>
</dbReference>
<reference evidence="4" key="1">
    <citation type="submission" date="2016-11" db="EMBL/GenBank/DDBJ databases">
        <authorList>
            <person name="Varghese N."/>
            <person name="Submissions S."/>
        </authorList>
    </citation>
    <scope>NUCLEOTIDE SEQUENCE [LARGE SCALE GENOMIC DNA]</scope>
    <source>
        <strain evidence="4">DSM 100572</strain>
    </source>
</reference>
<dbReference type="Gene3D" id="3.40.980.10">
    <property type="entry name" value="MoaB/Mog-like domain"/>
    <property type="match status" value="1"/>
</dbReference>
<dbReference type="SUPFAM" id="SSF142433">
    <property type="entry name" value="CinA-like"/>
    <property type="match status" value="1"/>
</dbReference>
<dbReference type="InterPro" id="IPR008136">
    <property type="entry name" value="CinA_C"/>
</dbReference>
<dbReference type="SUPFAM" id="SSF53218">
    <property type="entry name" value="Molybdenum cofactor biosynthesis proteins"/>
    <property type="match status" value="1"/>
</dbReference>
<dbReference type="InterPro" id="IPR036425">
    <property type="entry name" value="MoaB/Mog-like_dom_sf"/>
</dbReference>
<protein>
    <recommendedName>
        <fullName evidence="1">CinA-like protein</fullName>
    </recommendedName>
</protein>
<dbReference type="NCBIfam" id="TIGR00199">
    <property type="entry name" value="PncC_domain"/>
    <property type="match status" value="1"/>
</dbReference>
<dbReference type="InterPro" id="IPR008135">
    <property type="entry name" value="Competence-induced_CinA"/>
</dbReference>
<name>A0A1M5WXD7_9FLAO</name>
<evidence type="ECO:0000313" key="3">
    <source>
        <dbReference type="EMBL" id="SHH92259.1"/>
    </source>
</evidence>
<dbReference type="NCBIfam" id="TIGR00200">
    <property type="entry name" value="cinA_nterm"/>
    <property type="match status" value="1"/>
</dbReference>
<dbReference type="InterPro" id="IPR001453">
    <property type="entry name" value="MoaB/Mog_dom"/>
</dbReference>
<dbReference type="Gene3D" id="3.90.950.20">
    <property type="entry name" value="CinA-like"/>
    <property type="match status" value="1"/>
</dbReference>
<proteinExistence type="inferred from homology"/>
<sequence>MKASIITIGDEILIGQVLDTNSQWVANKLHALGVELVETVSISDTKQAIVNGIDHAMSIADLIIVTGGLGPTKDDVTKYTLVEYFNDELVLNPEILEDIKERFRKRGIHFSDLNKSQAMLPKKATILPNKLGTAAGMWFQENGKIVISLPGVPFEMKGLIDAEVLPRLKQIGGFPSQVYQTYVLYGVGESNAADALEVFENNLPDFIKLAYLPSPGRLRLRLTGTHQDKWLLENAIQQLGKELMLVFKEESIIEGDVSYVDVIQQYLTKNKQTLAVAESCTGGKIASDITEKSGVSQFFLGGVVAYNALLKQNILGVSKEIIEKHSVVSKEVAQEMALGVQKLTGADYAIATTGNAGPTTDDTNEEVGIVFIAIATQNQVIVERFNFGQPREKVLEQAKNKALEMLSQEILKNQ</sequence>
<dbReference type="SMART" id="SM00852">
    <property type="entry name" value="MoCF_biosynth"/>
    <property type="match status" value="1"/>
</dbReference>
<dbReference type="CDD" id="cd00885">
    <property type="entry name" value="cinA"/>
    <property type="match status" value="1"/>
</dbReference>
<gene>
    <name evidence="3" type="ORF">SAMN05444281_2741</name>
</gene>
<evidence type="ECO:0000259" key="2">
    <source>
        <dbReference type="SMART" id="SM00852"/>
    </source>
</evidence>
<dbReference type="STRING" id="1195760.SAMN05444281_2741"/>
<dbReference type="HAMAP" id="MF_00226_B">
    <property type="entry name" value="CinA_B"/>
    <property type="match status" value="1"/>
</dbReference>
<dbReference type="InterPro" id="IPR036653">
    <property type="entry name" value="CinA-like_C"/>
</dbReference>
<dbReference type="EMBL" id="FQXQ01000007">
    <property type="protein sequence ID" value="SHH92259.1"/>
    <property type="molecule type" value="Genomic_DNA"/>
</dbReference>
<accession>A0A1M5WXD7</accession>
<dbReference type="InterPro" id="IPR050101">
    <property type="entry name" value="CinA"/>
</dbReference>
<dbReference type="AlphaFoldDB" id="A0A1M5WXD7"/>
<evidence type="ECO:0000256" key="1">
    <source>
        <dbReference type="HAMAP-Rule" id="MF_00226"/>
    </source>
</evidence>
<organism evidence="3 4">
    <name type="scientific">Wenyingzhuangia marina</name>
    <dbReference type="NCBI Taxonomy" id="1195760"/>
    <lineage>
        <taxon>Bacteria</taxon>
        <taxon>Pseudomonadati</taxon>
        <taxon>Bacteroidota</taxon>
        <taxon>Flavobacteriia</taxon>
        <taxon>Flavobacteriales</taxon>
        <taxon>Flavobacteriaceae</taxon>
        <taxon>Wenyingzhuangia</taxon>
    </lineage>
</organism>
<dbReference type="PIRSF" id="PIRSF006728">
    <property type="entry name" value="CinA"/>
    <property type="match status" value="1"/>
</dbReference>
<evidence type="ECO:0000313" key="4">
    <source>
        <dbReference type="Proteomes" id="UP000184109"/>
    </source>
</evidence>
<dbReference type="Proteomes" id="UP000184109">
    <property type="component" value="Unassembled WGS sequence"/>
</dbReference>
<feature type="domain" description="MoaB/Mog" evidence="2">
    <location>
        <begin position="4"/>
        <end position="170"/>
    </location>
</feature>
<keyword evidence="4" id="KW-1185">Reference proteome</keyword>
<dbReference type="RefSeq" id="WP_073122500.1">
    <property type="nucleotide sequence ID" value="NZ_BMEN01000007.1"/>
</dbReference>
<dbReference type="Pfam" id="PF00994">
    <property type="entry name" value="MoCF_biosynth"/>
    <property type="match status" value="1"/>
</dbReference>
<comment type="similarity">
    <text evidence="1">Belongs to the CinA family.</text>
</comment>
<dbReference type="PANTHER" id="PTHR13939:SF0">
    <property type="entry name" value="NMN AMIDOHYDROLASE-LIKE PROTEIN YFAY"/>
    <property type="match status" value="1"/>
</dbReference>
<dbReference type="OrthoDB" id="9801454at2"/>
<dbReference type="Pfam" id="PF02464">
    <property type="entry name" value="CinA"/>
    <property type="match status" value="1"/>
</dbReference>